<organism evidence="2 3">
    <name type="scientific">Jatrophihabitans endophyticus</name>
    <dbReference type="NCBI Taxonomy" id="1206085"/>
    <lineage>
        <taxon>Bacteria</taxon>
        <taxon>Bacillati</taxon>
        <taxon>Actinomycetota</taxon>
        <taxon>Actinomycetes</taxon>
        <taxon>Jatrophihabitantales</taxon>
        <taxon>Jatrophihabitantaceae</taxon>
        <taxon>Jatrophihabitans</taxon>
    </lineage>
</organism>
<proteinExistence type="predicted"/>
<protein>
    <submittedName>
        <fullName evidence="2">Uncharacterized conserved protein, DUF1800 family</fullName>
    </submittedName>
</protein>
<gene>
    <name evidence="2" type="ORF">SAMN05443575_1517</name>
</gene>
<feature type="region of interest" description="Disordered" evidence="1">
    <location>
        <begin position="46"/>
        <end position="83"/>
    </location>
</feature>
<keyword evidence="3" id="KW-1185">Reference proteome</keyword>
<dbReference type="RefSeq" id="WP_073388196.1">
    <property type="nucleotide sequence ID" value="NZ_FQVU01000002.1"/>
</dbReference>
<dbReference type="AlphaFoldDB" id="A0A1M5HH51"/>
<dbReference type="Proteomes" id="UP000186132">
    <property type="component" value="Unassembled WGS sequence"/>
</dbReference>
<sequence>MDSEWAAAARLVRRTGFGASGRTVDAVLREGGAAYVRRIVAADPTADAGARRTPPPRFPAVASPRPGGGMSAAQKKQRNAARHDESVQLTGWWLRRMLAVEQPFGEKATFVWHSHFATSLKKVKIASLMLQHNERQRGLATSRFDTLAYTMLLDAATQRWLDNVRNTVTGPNENLSREFMEVFTLGHADGYTEHDVRDGARALTGYKVDPHDGTVSLRPALHDTGAKTVFGHTGDFDAKGFCDAVLARPGCARYVVARLFGRLVSDRAADDATQDRLLAAYGPRRDLAELLVAMFTDHAFDDARDTFVVGPVEWLIGAMRALGVTADSDAELRQTTATLDALGQLPFFPPSVGGWPSGAVWLSTAAADLRFRAAGRLVQHADLDDLTGSPTARVEAIAYRLGIATWSDRTLAVLRGTAGDVRQLAAVALNSPEYLVH</sequence>
<dbReference type="OrthoDB" id="9772295at2"/>
<dbReference type="Pfam" id="PF08811">
    <property type="entry name" value="DUF1800"/>
    <property type="match status" value="1"/>
</dbReference>
<evidence type="ECO:0000313" key="2">
    <source>
        <dbReference type="EMBL" id="SHG15162.1"/>
    </source>
</evidence>
<reference evidence="2 3" key="1">
    <citation type="submission" date="2016-11" db="EMBL/GenBank/DDBJ databases">
        <authorList>
            <person name="Jaros S."/>
            <person name="Januszkiewicz K."/>
            <person name="Wedrychowicz H."/>
        </authorList>
    </citation>
    <scope>NUCLEOTIDE SEQUENCE [LARGE SCALE GENOMIC DNA]</scope>
    <source>
        <strain evidence="2 3">DSM 45627</strain>
    </source>
</reference>
<dbReference type="STRING" id="1206085.SAMN05443575_1517"/>
<name>A0A1M5HH51_9ACTN</name>
<evidence type="ECO:0000256" key="1">
    <source>
        <dbReference type="SAM" id="MobiDB-lite"/>
    </source>
</evidence>
<dbReference type="InterPro" id="IPR014917">
    <property type="entry name" value="DUF1800"/>
</dbReference>
<accession>A0A1M5HH51</accession>
<evidence type="ECO:0000313" key="3">
    <source>
        <dbReference type="Proteomes" id="UP000186132"/>
    </source>
</evidence>
<dbReference type="EMBL" id="FQVU01000002">
    <property type="protein sequence ID" value="SHG15162.1"/>
    <property type="molecule type" value="Genomic_DNA"/>
</dbReference>